<reference evidence="1 2" key="1">
    <citation type="submission" date="2017-03" db="EMBL/GenBank/DDBJ databases">
        <title>Complete genome sequence of Candidatus 'Thiodictyon syntrophicum' sp. nov. strain Cad16T, a photolithoautotroph purple sulfur bacterium isolated from an alpine meromictic lake.</title>
        <authorList>
            <person name="Luedin S.M."/>
            <person name="Pothier J.F."/>
            <person name="Danza F."/>
            <person name="Storelli N."/>
            <person name="Wittwer M."/>
            <person name="Tonolla M."/>
        </authorList>
    </citation>
    <scope>NUCLEOTIDE SEQUENCE [LARGE SCALE GENOMIC DNA]</scope>
    <source>
        <strain evidence="1 2">Cad16T</strain>
    </source>
</reference>
<dbReference type="RefSeq" id="WP_100921719.1">
    <property type="nucleotide sequence ID" value="NZ_CP020370.1"/>
</dbReference>
<name>A0A2K8UEQ0_9GAMM</name>
<evidence type="ECO:0000313" key="1">
    <source>
        <dbReference type="EMBL" id="AUB84050.1"/>
    </source>
</evidence>
<protein>
    <submittedName>
        <fullName evidence="1">Uncharacterized protein</fullName>
    </submittedName>
</protein>
<organism evidence="1 2">
    <name type="scientific">Candidatus Thiodictyon syntrophicum</name>
    <dbReference type="NCBI Taxonomy" id="1166950"/>
    <lineage>
        <taxon>Bacteria</taxon>
        <taxon>Pseudomonadati</taxon>
        <taxon>Pseudomonadota</taxon>
        <taxon>Gammaproteobacteria</taxon>
        <taxon>Chromatiales</taxon>
        <taxon>Chromatiaceae</taxon>
        <taxon>Thiodictyon</taxon>
    </lineage>
</organism>
<dbReference type="AlphaFoldDB" id="A0A2K8UEQ0"/>
<dbReference type="KEGG" id="tsy:THSYN_26020"/>
<accession>A0A2K8UEQ0</accession>
<evidence type="ECO:0000313" key="2">
    <source>
        <dbReference type="Proteomes" id="UP000232638"/>
    </source>
</evidence>
<dbReference type="Proteomes" id="UP000232638">
    <property type="component" value="Chromosome"/>
</dbReference>
<sequence length="111" mass="12171">MKTETEDLESGQSHGFFGDDLVVGIADHDWPNHAIDIIVGSPGSADRSEKLKVGQMTRYARADNSALYEIRLRSVDGFGTGRLSCSFQVIQFDDPALIATIRARTGWEVGQ</sequence>
<dbReference type="EMBL" id="CP020370">
    <property type="protein sequence ID" value="AUB84050.1"/>
    <property type="molecule type" value="Genomic_DNA"/>
</dbReference>
<gene>
    <name evidence="1" type="ORF">THSYN_26020</name>
</gene>
<keyword evidence="2" id="KW-1185">Reference proteome</keyword>
<proteinExistence type="predicted"/>